<proteinExistence type="predicted"/>
<dbReference type="WBParaSite" id="PS1159_v2.g6030.t1">
    <property type="protein sequence ID" value="PS1159_v2.g6030.t1"/>
    <property type="gene ID" value="PS1159_v2.g6030"/>
</dbReference>
<evidence type="ECO:0000313" key="2">
    <source>
        <dbReference type="WBParaSite" id="PS1159_v2.g6030.t1"/>
    </source>
</evidence>
<sequence>ILEWAKVYCQLNRLPEGPTNIKKAMKDLIPFIRFENLKYVTLAKVVHPNALLSAEELLNCFCNKAFKEEEFAATATV</sequence>
<accession>A0AC35GJS2</accession>
<dbReference type="Proteomes" id="UP000887580">
    <property type="component" value="Unplaced"/>
</dbReference>
<protein>
    <submittedName>
        <fullName evidence="2">Uncharacterized protein</fullName>
    </submittedName>
</protein>
<organism evidence="1 2">
    <name type="scientific">Panagrolaimus sp. PS1159</name>
    <dbReference type="NCBI Taxonomy" id="55785"/>
    <lineage>
        <taxon>Eukaryota</taxon>
        <taxon>Metazoa</taxon>
        <taxon>Ecdysozoa</taxon>
        <taxon>Nematoda</taxon>
        <taxon>Chromadorea</taxon>
        <taxon>Rhabditida</taxon>
        <taxon>Tylenchina</taxon>
        <taxon>Panagrolaimomorpha</taxon>
        <taxon>Panagrolaimoidea</taxon>
        <taxon>Panagrolaimidae</taxon>
        <taxon>Panagrolaimus</taxon>
    </lineage>
</organism>
<reference evidence="2" key="1">
    <citation type="submission" date="2022-11" db="UniProtKB">
        <authorList>
            <consortium name="WormBaseParasite"/>
        </authorList>
    </citation>
    <scope>IDENTIFICATION</scope>
</reference>
<name>A0AC35GJS2_9BILA</name>
<evidence type="ECO:0000313" key="1">
    <source>
        <dbReference type="Proteomes" id="UP000887580"/>
    </source>
</evidence>